<keyword evidence="3 5" id="KW-0269">Exonuclease</keyword>
<name>A0A0H4PM58_PSEAI</name>
<protein>
    <submittedName>
        <fullName evidence="5">Exonuclease RNase T and DNA polymerase III</fullName>
    </submittedName>
</protein>
<evidence type="ECO:0000259" key="4">
    <source>
        <dbReference type="SMART" id="SM00479"/>
    </source>
</evidence>
<dbReference type="PANTHER" id="PTHR23044:SF61">
    <property type="entry name" value="3'-5' EXORIBONUCLEASE 1-RELATED"/>
    <property type="match status" value="1"/>
</dbReference>
<keyword evidence="5" id="KW-0614">Plasmid</keyword>
<dbReference type="InterPro" id="IPR012337">
    <property type="entry name" value="RNaseH-like_sf"/>
</dbReference>
<dbReference type="SUPFAM" id="SSF53098">
    <property type="entry name" value="Ribonuclease H-like"/>
    <property type="match status" value="1"/>
</dbReference>
<dbReference type="GO" id="GO:0006259">
    <property type="term" value="P:DNA metabolic process"/>
    <property type="evidence" value="ECO:0007669"/>
    <property type="project" value="UniProtKB-ARBA"/>
</dbReference>
<dbReference type="Pfam" id="PF00929">
    <property type="entry name" value="RNase_T"/>
    <property type="match status" value="1"/>
</dbReference>
<dbReference type="CDD" id="cd06133">
    <property type="entry name" value="ERI-1_3'hExo_like"/>
    <property type="match status" value="1"/>
</dbReference>
<organism evidence="5">
    <name type="scientific">Pseudomonas aeruginosa</name>
    <dbReference type="NCBI Taxonomy" id="287"/>
    <lineage>
        <taxon>Bacteria</taxon>
        <taxon>Pseudomonadati</taxon>
        <taxon>Pseudomonadota</taxon>
        <taxon>Gammaproteobacteria</taxon>
        <taxon>Pseudomonadales</taxon>
        <taxon>Pseudomonadaceae</taxon>
        <taxon>Pseudomonas</taxon>
    </lineage>
</organism>
<dbReference type="InterPro" id="IPR036397">
    <property type="entry name" value="RNaseH_sf"/>
</dbReference>
<dbReference type="InterPro" id="IPR047201">
    <property type="entry name" value="ERI-1_3'hExo-like"/>
</dbReference>
<dbReference type="PANTHER" id="PTHR23044">
    <property type="entry name" value="3'-5' EXONUCLEASE ERI1-RELATED"/>
    <property type="match status" value="1"/>
</dbReference>
<evidence type="ECO:0000256" key="1">
    <source>
        <dbReference type="ARBA" id="ARBA00022722"/>
    </source>
</evidence>
<feature type="domain" description="Exonuclease" evidence="4">
    <location>
        <begin position="75"/>
        <end position="250"/>
    </location>
</feature>
<dbReference type="Gene3D" id="3.30.420.10">
    <property type="entry name" value="Ribonuclease H-like superfamily/Ribonuclease H"/>
    <property type="match status" value="1"/>
</dbReference>
<sequence length="250" mass="27141">MTAAELLASVPIHRPGSGAYVVLAEIAQPYREQFTAALRGSAAPLIEGAGPCAWAHDWQQWVAGTWHHRPGPFPAVLVIDLEATCDDADGLPASDMEIIEIGAVWATVEGSVLDTFQALVRPVVRPQLTPFCRQLTNIQQADVDGAELFPVAAARLASFAQRHQAPGATWGSWGQFDAKQLARDCERHGIDSPLAAFEHVNLKRRFAKGRKIKEVGMARALQMVGLPLDGSHHRGLDDARNIAKLLPWAL</sequence>
<geneLocation type="plasmid" evidence="5">
    <name>pHS87a</name>
</geneLocation>
<evidence type="ECO:0000256" key="2">
    <source>
        <dbReference type="ARBA" id="ARBA00022801"/>
    </source>
</evidence>
<keyword evidence="1" id="KW-0540">Nuclease</keyword>
<evidence type="ECO:0000313" key="5">
    <source>
        <dbReference type="EMBL" id="AKP49107.1"/>
    </source>
</evidence>
<proteinExistence type="predicted"/>
<dbReference type="SMART" id="SM00479">
    <property type="entry name" value="EXOIII"/>
    <property type="match status" value="1"/>
</dbReference>
<keyword evidence="2" id="KW-0378">Hydrolase</keyword>
<dbReference type="GO" id="GO:0003676">
    <property type="term" value="F:nucleic acid binding"/>
    <property type="evidence" value="ECO:0007669"/>
    <property type="project" value="InterPro"/>
</dbReference>
<reference evidence="5" key="1">
    <citation type="journal article" date="2016" name="PLoS ONE">
        <title>A Site-Specific Integrative Plasmid Found in Pseudomonas aeruginosa Clinical Isolate HS87 along with A Plasmid Carrying an Aminoglycoside-Resistant Gene.</title>
        <authorList>
            <person name="Bi D."/>
            <person name="Xie Y."/>
            <person name="Tai C."/>
            <person name="Jiang X."/>
            <person name="Zhang J."/>
            <person name="Harrison E.M."/>
            <person name="Jia S."/>
            <person name="Deng Z."/>
            <person name="Rajakumar K."/>
            <person name="Ou H.Y."/>
        </authorList>
    </citation>
    <scope>NUCLEOTIDE SEQUENCE</scope>
    <source>
        <strain evidence="5">HS87</strain>
        <plasmid evidence="5">pHS87a</plasmid>
    </source>
</reference>
<dbReference type="InterPro" id="IPR051274">
    <property type="entry name" value="3-5_Exoribonuclease"/>
</dbReference>
<accession>A0A0H4PM58</accession>
<evidence type="ECO:0000256" key="3">
    <source>
        <dbReference type="ARBA" id="ARBA00022839"/>
    </source>
</evidence>
<dbReference type="AlphaFoldDB" id="A0A0H4PM58"/>
<dbReference type="EMBL" id="KR106190">
    <property type="protein sequence ID" value="AKP49107.1"/>
    <property type="molecule type" value="Genomic_DNA"/>
</dbReference>
<dbReference type="GO" id="GO:0000175">
    <property type="term" value="F:3'-5'-RNA exonuclease activity"/>
    <property type="evidence" value="ECO:0007669"/>
    <property type="project" value="InterPro"/>
</dbReference>
<dbReference type="InterPro" id="IPR013520">
    <property type="entry name" value="Ribonucl_H"/>
</dbReference>